<evidence type="ECO:0000256" key="1">
    <source>
        <dbReference type="SAM" id="Phobius"/>
    </source>
</evidence>
<dbReference type="EMBL" id="BKCP01005516">
    <property type="protein sequence ID" value="GER38761.1"/>
    <property type="molecule type" value="Genomic_DNA"/>
</dbReference>
<keyword evidence="1" id="KW-0812">Transmembrane</keyword>
<keyword evidence="1" id="KW-1133">Transmembrane helix</keyword>
<dbReference type="Proteomes" id="UP000325081">
    <property type="component" value="Unassembled WGS sequence"/>
</dbReference>
<name>A0A5A7Q1I3_STRAF</name>
<feature type="transmembrane region" description="Helical" evidence="1">
    <location>
        <begin position="94"/>
        <end position="121"/>
    </location>
</feature>
<proteinExistence type="predicted"/>
<gene>
    <name evidence="2" type="ORF">STAS_15297</name>
</gene>
<feature type="transmembrane region" description="Helical" evidence="1">
    <location>
        <begin position="133"/>
        <end position="162"/>
    </location>
</feature>
<sequence length="222" mass="24301">MTEAIHQTRLEERSTTLSERDCAGLIGVDLVEVFATLASCFFSAFLLSGAFLFVTALAFAAGLALGFAFGLGLETAAFFSLAPTAFSAETETNFLFFFAAGSLKELFTFTSLSLATSFFSWRRRTFRKLAGRFFCLSSMNFAMAGWLETVWSFSVTIASLIICKIHQKIQIQPQEVQNHGFKGGLINQYLEVRRVCGGSGALLPSRLDQDNLLFNGGHGAIH</sequence>
<evidence type="ECO:0000313" key="2">
    <source>
        <dbReference type="EMBL" id="GER38761.1"/>
    </source>
</evidence>
<feature type="transmembrane region" description="Helical" evidence="1">
    <location>
        <begin position="61"/>
        <end position="82"/>
    </location>
</feature>
<keyword evidence="1" id="KW-0472">Membrane</keyword>
<protein>
    <submittedName>
        <fullName evidence="2">Glyceraldehyde-3-phosphate dehydrogenase C2</fullName>
    </submittedName>
</protein>
<evidence type="ECO:0000313" key="3">
    <source>
        <dbReference type="Proteomes" id="UP000325081"/>
    </source>
</evidence>
<accession>A0A5A7Q1I3</accession>
<keyword evidence="3" id="KW-1185">Reference proteome</keyword>
<organism evidence="2 3">
    <name type="scientific">Striga asiatica</name>
    <name type="common">Asiatic witchweed</name>
    <name type="synonym">Buchnera asiatica</name>
    <dbReference type="NCBI Taxonomy" id="4170"/>
    <lineage>
        <taxon>Eukaryota</taxon>
        <taxon>Viridiplantae</taxon>
        <taxon>Streptophyta</taxon>
        <taxon>Embryophyta</taxon>
        <taxon>Tracheophyta</taxon>
        <taxon>Spermatophyta</taxon>
        <taxon>Magnoliopsida</taxon>
        <taxon>eudicotyledons</taxon>
        <taxon>Gunneridae</taxon>
        <taxon>Pentapetalae</taxon>
        <taxon>asterids</taxon>
        <taxon>lamiids</taxon>
        <taxon>Lamiales</taxon>
        <taxon>Orobanchaceae</taxon>
        <taxon>Buchnereae</taxon>
        <taxon>Striga</taxon>
    </lineage>
</organism>
<reference evidence="3" key="1">
    <citation type="journal article" date="2019" name="Curr. Biol.">
        <title>Genome Sequence of Striga asiatica Provides Insight into the Evolution of Plant Parasitism.</title>
        <authorList>
            <person name="Yoshida S."/>
            <person name="Kim S."/>
            <person name="Wafula E.K."/>
            <person name="Tanskanen J."/>
            <person name="Kim Y.M."/>
            <person name="Honaas L."/>
            <person name="Yang Z."/>
            <person name="Spallek T."/>
            <person name="Conn C.E."/>
            <person name="Ichihashi Y."/>
            <person name="Cheong K."/>
            <person name="Cui S."/>
            <person name="Der J.P."/>
            <person name="Gundlach H."/>
            <person name="Jiao Y."/>
            <person name="Hori C."/>
            <person name="Ishida J.K."/>
            <person name="Kasahara H."/>
            <person name="Kiba T."/>
            <person name="Kim M.S."/>
            <person name="Koo N."/>
            <person name="Laohavisit A."/>
            <person name="Lee Y.H."/>
            <person name="Lumba S."/>
            <person name="McCourt P."/>
            <person name="Mortimer J.C."/>
            <person name="Mutuku J.M."/>
            <person name="Nomura T."/>
            <person name="Sasaki-Sekimoto Y."/>
            <person name="Seto Y."/>
            <person name="Wang Y."/>
            <person name="Wakatake T."/>
            <person name="Sakakibara H."/>
            <person name="Demura T."/>
            <person name="Yamaguchi S."/>
            <person name="Yoneyama K."/>
            <person name="Manabe R.I."/>
            <person name="Nelson D.C."/>
            <person name="Schulman A.H."/>
            <person name="Timko M.P."/>
            <person name="dePamphilis C.W."/>
            <person name="Choi D."/>
            <person name="Shirasu K."/>
        </authorList>
    </citation>
    <scope>NUCLEOTIDE SEQUENCE [LARGE SCALE GENOMIC DNA]</scope>
    <source>
        <strain evidence="3">cv. UVA1</strain>
    </source>
</reference>
<comment type="caution">
    <text evidence="2">The sequence shown here is derived from an EMBL/GenBank/DDBJ whole genome shotgun (WGS) entry which is preliminary data.</text>
</comment>
<feature type="transmembrane region" description="Helical" evidence="1">
    <location>
        <begin position="33"/>
        <end position="54"/>
    </location>
</feature>
<dbReference type="AlphaFoldDB" id="A0A5A7Q1I3"/>